<dbReference type="Pfam" id="PF13732">
    <property type="entry name" value="DrrA1-3_C"/>
    <property type="match status" value="1"/>
</dbReference>
<evidence type="ECO:0000256" key="4">
    <source>
        <dbReference type="ARBA" id="ARBA00022741"/>
    </source>
</evidence>
<dbReference type="InterPro" id="IPR003439">
    <property type="entry name" value="ABC_transporter-like_ATP-bd"/>
</dbReference>
<keyword evidence="7" id="KW-0472">Membrane</keyword>
<dbReference type="Proteomes" id="UP000063718">
    <property type="component" value="Unassembled WGS sequence"/>
</dbReference>
<dbReference type="PROSITE" id="PS50893">
    <property type="entry name" value="ABC_TRANSPORTER_2"/>
    <property type="match status" value="1"/>
</dbReference>
<evidence type="ECO:0000256" key="6">
    <source>
        <dbReference type="ARBA" id="ARBA00022967"/>
    </source>
</evidence>
<dbReference type="NCBIfam" id="TIGR01188">
    <property type="entry name" value="drrA"/>
    <property type="match status" value="1"/>
</dbReference>
<gene>
    <name evidence="10" type="ORF">MTY_0867</name>
</gene>
<evidence type="ECO:0000256" key="3">
    <source>
        <dbReference type="ARBA" id="ARBA00022475"/>
    </source>
</evidence>
<dbReference type="PANTHER" id="PTHR43582:SF2">
    <property type="entry name" value="LINEARMYCIN RESISTANCE ATP-BINDING PROTEIN LNRL"/>
    <property type="match status" value="1"/>
</dbReference>
<keyword evidence="3" id="KW-1003">Cell membrane</keyword>
<organism evidence="10">
    <name type="scientific">Moorella thermoacetica Y72</name>
    <dbReference type="NCBI Taxonomy" id="1325331"/>
    <lineage>
        <taxon>Bacteria</taxon>
        <taxon>Bacillati</taxon>
        <taxon>Bacillota</taxon>
        <taxon>Clostridia</taxon>
        <taxon>Neomoorellales</taxon>
        <taxon>Neomoorellaceae</taxon>
        <taxon>Neomoorella</taxon>
    </lineage>
</organism>
<dbReference type="RefSeq" id="WP_025773478.1">
    <property type="nucleotide sequence ID" value="NZ_DF238840.1"/>
</dbReference>
<evidence type="ECO:0000256" key="5">
    <source>
        <dbReference type="ARBA" id="ARBA00022840"/>
    </source>
</evidence>
<comment type="similarity">
    <text evidence="8">Belongs to the ABC transporter superfamily. Drug exporter-1 (DrugE1) (TC 3.A.1.105) family.</text>
</comment>
<dbReference type="SUPFAM" id="SSF52540">
    <property type="entry name" value="P-loop containing nucleoside triphosphate hydrolases"/>
    <property type="match status" value="1"/>
</dbReference>
<dbReference type="Pfam" id="PF00005">
    <property type="entry name" value="ABC_tran"/>
    <property type="match status" value="1"/>
</dbReference>
<dbReference type="FunFam" id="3.40.50.300:FF:000589">
    <property type="entry name" value="ABC transporter, ATP-binding subunit"/>
    <property type="match status" value="1"/>
</dbReference>
<feature type="domain" description="ABC transporter" evidence="9">
    <location>
        <begin position="4"/>
        <end position="234"/>
    </location>
</feature>
<dbReference type="GO" id="GO:0005886">
    <property type="term" value="C:plasma membrane"/>
    <property type="evidence" value="ECO:0007669"/>
    <property type="project" value="UniProtKB-SubCell"/>
</dbReference>
<dbReference type="InterPro" id="IPR025302">
    <property type="entry name" value="DrrA1/2-like_C"/>
</dbReference>
<sequence>MAIIEVRNLVKRFNNLEAVAGVTFNVEEGEIFGFLGPNGAGKSTTIKMLCTLLKPTAGRLTLAGFDVAREPDAVRRSIGLVFQDNSLDDRLTAEENLYLHGLLYGLSRAAIKERIVEVLAMVDLADRRRDIVRTFSGGMRRRLEIARGLLHHPRVLFLDEPTVGLDPQTRSAIWQHIHRLRREKNITIFMTTHYMDEAENCDRIAIIDHGRIQALDTPDNLKRQLGGDVVTLTTIDDSRLQQEIAGRYGVRVIKDEEGLRLQVSDGATFIPRVAADFGGQINSISLRRPTLDDVFLNLTGRAIREEKPSAASLMRLNRRHGRRRH</sequence>
<dbReference type="InterPro" id="IPR017871">
    <property type="entry name" value="ABC_transporter-like_CS"/>
</dbReference>
<dbReference type="InterPro" id="IPR027417">
    <property type="entry name" value="P-loop_NTPase"/>
</dbReference>
<dbReference type="GO" id="GO:1900753">
    <property type="term" value="P:doxorubicin transport"/>
    <property type="evidence" value="ECO:0007669"/>
    <property type="project" value="InterPro"/>
</dbReference>
<accession>A0A0S6UDC1</accession>
<keyword evidence="5" id="KW-0067">ATP-binding</keyword>
<dbReference type="AlphaFoldDB" id="A0A0S6UDC1"/>
<evidence type="ECO:0000259" key="9">
    <source>
        <dbReference type="PROSITE" id="PS50893"/>
    </source>
</evidence>
<keyword evidence="4" id="KW-0547">Nucleotide-binding</keyword>
<evidence type="ECO:0000313" key="10">
    <source>
        <dbReference type="EMBL" id="GAF25532.1"/>
    </source>
</evidence>
<evidence type="ECO:0000256" key="7">
    <source>
        <dbReference type="ARBA" id="ARBA00023136"/>
    </source>
</evidence>
<dbReference type="InterPro" id="IPR003593">
    <property type="entry name" value="AAA+_ATPase"/>
</dbReference>
<keyword evidence="6" id="KW-1278">Translocase</keyword>
<dbReference type="Gene3D" id="3.40.50.300">
    <property type="entry name" value="P-loop containing nucleotide triphosphate hydrolases"/>
    <property type="match status" value="1"/>
</dbReference>
<evidence type="ECO:0000256" key="2">
    <source>
        <dbReference type="ARBA" id="ARBA00022448"/>
    </source>
</evidence>
<dbReference type="GO" id="GO:0043215">
    <property type="term" value="P:daunorubicin transport"/>
    <property type="evidence" value="ECO:0007669"/>
    <property type="project" value="InterPro"/>
</dbReference>
<dbReference type="GO" id="GO:0016887">
    <property type="term" value="F:ATP hydrolysis activity"/>
    <property type="evidence" value="ECO:0007669"/>
    <property type="project" value="InterPro"/>
</dbReference>
<protein>
    <submittedName>
        <fullName evidence="10">ABC-type multidrug transport system, ATPase component</fullName>
    </submittedName>
</protein>
<proteinExistence type="inferred from homology"/>
<dbReference type="InterPro" id="IPR005894">
    <property type="entry name" value="DrrA"/>
</dbReference>
<reference evidence="10" key="1">
    <citation type="journal article" date="2014" name="Gene">
        <title>Genome-guided analysis of transformation efficiency and carbon dioxide assimilation by Moorella thermoacetica Y72.</title>
        <authorList>
            <person name="Tsukahara K."/>
            <person name="Kita A."/>
            <person name="Nakashimada Y."/>
            <person name="Hoshino T."/>
            <person name="Murakami K."/>
        </authorList>
    </citation>
    <scope>NUCLEOTIDE SEQUENCE [LARGE SCALE GENOMIC DNA]</scope>
    <source>
        <strain evidence="10">Y72</strain>
    </source>
</reference>
<evidence type="ECO:0000256" key="1">
    <source>
        <dbReference type="ARBA" id="ARBA00004413"/>
    </source>
</evidence>
<keyword evidence="2" id="KW-0813">Transport</keyword>
<comment type="subcellular location">
    <subcellularLocation>
        <location evidence="1">Cell membrane</location>
        <topology evidence="1">Peripheral membrane protein</topology>
        <orientation evidence="1">Cytoplasmic side</orientation>
    </subcellularLocation>
</comment>
<dbReference type="GO" id="GO:0005524">
    <property type="term" value="F:ATP binding"/>
    <property type="evidence" value="ECO:0007669"/>
    <property type="project" value="UniProtKB-KW"/>
</dbReference>
<dbReference type="PANTHER" id="PTHR43582">
    <property type="entry name" value="LINEARMYCIN RESISTANCE ATP-BINDING PROTEIN LNRL"/>
    <property type="match status" value="1"/>
</dbReference>
<name>A0A0S6UDC1_NEOTH</name>
<evidence type="ECO:0000256" key="8">
    <source>
        <dbReference type="ARBA" id="ARBA00049985"/>
    </source>
</evidence>
<dbReference type="SMART" id="SM00382">
    <property type="entry name" value="AAA"/>
    <property type="match status" value="1"/>
</dbReference>
<dbReference type="PROSITE" id="PS00211">
    <property type="entry name" value="ABC_TRANSPORTER_1"/>
    <property type="match status" value="1"/>
</dbReference>
<dbReference type="EMBL" id="DF238840">
    <property type="protein sequence ID" value="GAF25532.1"/>
    <property type="molecule type" value="Genomic_DNA"/>
</dbReference>